<evidence type="ECO:0000256" key="1">
    <source>
        <dbReference type="ARBA" id="ARBA00023157"/>
    </source>
</evidence>
<accession>A0ABV0T1M1</accession>
<dbReference type="PANTHER" id="PTHR15036:SF85">
    <property type="entry name" value="SP2353, ISOFORM A"/>
    <property type="match status" value="1"/>
</dbReference>
<dbReference type="InterPro" id="IPR050372">
    <property type="entry name" value="Neurexin-related_CASP"/>
</dbReference>
<keyword evidence="2" id="KW-0245">EGF-like domain</keyword>
<organism evidence="5 6">
    <name type="scientific">Ilyodon furcidens</name>
    <name type="common">goldbreast splitfin</name>
    <dbReference type="NCBI Taxonomy" id="33524"/>
    <lineage>
        <taxon>Eukaryota</taxon>
        <taxon>Metazoa</taxon>
        <taxon>Chordata</taxon>
        <taxon>Craniata</taxon>
        <taxon>Vertebrata</taxon>
        <taxon>Euteleostomi</taxon>
        <taxon>Actinopterygii</taxon>
        <taxon>Neopterygii</taxon>
        <taxon>Teleostei</taxon>
        <taxon>Neoteleostei</taxon>
        <taxon>Acanthomorphata</taxon>
        <taxon>Ovalentaria</taxon>
        <taxon>Atherinomorphae</taxon>
        <taxon>Cyprinodontiformes</taxon>
        <taxon>Goodeidae</taxon>
        <taxon>Ilyodon</taxon>
    </lineage>
</organism>
<sequence>MYNAILKYDCLFVFAQLEEGKLWFQLSCAPLPSGGVDGPDMLGPAGRRINDGNWHTVVLELNHNFSSLALDDSYIEQRHPPSLIQTLSPDRTFYFGALVQPPHSRNLVVSQKDPRVYEGFQGCLDSVMLNNRELPLQNKQAQYAEVVELTELKLGCILYPDACQHQPCRNGASCTSLPSGGE</sequence>
<comment type="caution">
    <text evidence="5">The sequence shown here is derived from an EMBL/GenBank/DDBJ whole genome shotgun (WGS) entry which is preliminary data.</text>
</comment>
<evidence type="ECO:0008006" key="7">
    <source>
        <dbReference type="Google" id="ProtNLM"/>
    </source>
</evidence>
<evidence type="ECO:0000313" key="6">
    <source>
        <dbReference type="Proteomes" id="UP001482620"/>
    </source>
</evidence>
<dbReference type="PROSITE" id="PS50026">
    <property type="entry name" value="EGF_3"/>
    <property type="match status" value="1"/>
</dbReference>
<dbReference type="Gene3D" id="2.60.120.200">
    <property type="match status" value="1"/>
</dbReference>
<feature type="domain" description="Laminin G" evidence="3">
    <location>
        <begin position="1"/>
        <end position="156"/>
    </location>
</feature>
<dbReference type="PROSITE" id="PS50025">
    <property type="entry name" value="LAM_G_DOMAIN"/>
    <property type="match status" value="1"/>
</dbReference>
<dbReference type="InterPro" id="IPR013320">
    <property type="entry name" value="ConA-like_dom_sf"/>
</dbReference>
<evidence type="ECO:0000259" key="4">
    <source>
        <dbReference type="PROSITE" id="PS50026"/>
    </source>
</evidence>
<dbReference type="PANTHER" id="PTHR15036">
    <property type="entry name" value="PIKACHURIN-LIKE PROTEIN"/>
    <property type="match status" value="1"/>
</dbReference>
<comment type="caution">
    <text evidence="2">Lacks conserved residue(s) required for the propagation of feature annotation.</text>
</comment>
<feature type="domain" description="EGF-like" evidence="4">
    <location>
        <begin position="159"/>
        <end position="182"/>
    </location>
</feature>
<evidence type="ECO:0000313" key="5">
    <source>
        <dbReference type="EMBL" id="MEQ2226750.1"/>
    </source>
</evidence>
<protein>
    <recommendedName>
        <fullName evidence="7">Laminin G domain-containing protein</fullName>
    </recommendedName>
</protein>
<name>A0ABV0T1M1_9TELE</name>
<proteinExistence type="predicted"/>
<dbReference type="CDD" id="cd00110">
    <property type="entry name" value="LamG"/>
    <property type="match status" value="1"/>
</dbReference>
<dbReference type="Pfam" id="PF02210">
    <property type="entry name" value="Laminin_G_2"/>
    <property type="match status" value="1"/>
</dbReference>
<reference evidence="5 6" key="1">
    <citation type="submission" date="2021-06" db="EMBL/GenBank/DDBJ databases">
        <authorList>
            <person name="Palmer J.M."/>
        </authorList>
    </citation>
    <scope>NUCLEOTIDE SEQUENCE [LARGE SCALE GENOMIC DNA]</scope>
    <source>
        <strain evidence="6">if_2019</strain>
        <tissue evidence="5">Muscle</tissue>
    </source>
</reference>
<evidence type="ECO:0000256" key="2">
    <source>
        <dbReference type="PROSITE-ProRule" id="PRU00076"/>
    </source>
</evidence>
<dbReference type="InterPro" id="IPR001791">
    <property type="entry name" value="Laminin_G"/>
</dbReference>
<dbReference type="InterPro" id="IPR000742">
    <property type="entry name" value="EGF"/>
</dbReference>
<dbReference type="SUPFAM" id="SSF49899">
    <property type="entry name" value="Concanavalin A-like lectins/glucanases"/>
    <property type="match status" value="1"/>
</dbReference>
<keyword evidence="1" id="KW-1015">Disulfide bond</keyword>
<evidence type="ECO:0000259" key="3">
    <source>
        <dbReference type="PROSITE" id="PS50025"/>
    </source>
</evidence>
<dbReference type="Proteomes" id="UP001482620">
    <property type="component" value="Unassembled WGS sequence"/>
</dbReference>
<gene>
    <name evidence="5" type="ORF">ILYODFUR_030548</name>
</gene>
<dbReference type="EMBL" id="JAHRIQ010016142">
    <property type="protein sequence ID" value="MEQ2226750.1"/>
    <property type="molecule type" value="Genomic_DNA"/>
</dbReference>
<keyword evidence="6" id="KW-1185">Reference proteome</keyword>